<feature type="transmembrane region" description="Helical" evidence="7">
    <location>
        <begin position="106"/>
        <end position="126"/>
    </location>
</feature>
<keyword evidence="2 7" id="KW-0812">Transmembrane</keyword>
<reference evidence="8 9" key="1">
    <citation type="submission" date="2019-06" db="EMBL/GenBank/DDBJ databases">
        <title>Saccharibacillus brassicae sp. nov., an endophytic bacterium isolated from Chinese cabbage seeds (Brassica pekinensis).</title>
        <authorList>
            <person name="Jiang L."/>
            <person name="Lee J."/>
            <person name="Kim S.W."/>
        </authorList>
    </citation>
    <scope>NUCLEOTIDE SEQUENCE [LARGE SCALE GENOMIC DNA]</scope>
    <source>
        <strain evidence="9">KCTC 43072 / ATSA2</strain>
    </source>
</reference>
<keyword evidence="3" id="KW-0133">Cell shape</keyword>
<dbReference type="GO" id="GO:0051301">
    <property type="term" value="P:cell division"/>
    <property type="evidence" value="ECO:0007669"/>
    <property type="project" value="InterPro"/>
</dbReference>
<dbReference type="AlphaFoldDB" id="A0A4Y6UXY5"/>
<dbReference type="Proteomes" id="UP000316968">
    <property type="component" value="Chromosome"/>
</dbReference>
<organism evidence="8 9">
    <name type="scientific">Saccharibacillus brassicae</name>
    <dbReference type="NCBI Taxonomy" id="2583377"/>
    <lineage>
        <taxon>Bacteria</taxon>
        <taxon>Bacillati</taxon>
        <taxon>Bacillota</taxon>
        <taxon>Bacilli</taxon>
        <taxon>Bacillales</taxon>
        <taxon>Paenibacillaceae</taxon>
        <taxon>Saccharibacillus</taxon>
    </lineage>
</organism>
<protein>
    <submittedName>
        <fullName evidence="8">Rod shape-determining protein RodA</fullName>
    </submittedName>
</protein>
<dbReference type="EMBL" id="CP041217">
    <property type="protein sequence ID" value="QDH20895.1"/>
    <property type="molecule type" value="Genomic_DNA"/>
</dbReference>
<dbReference type="GO" id="GO:0032153">
    <property type="term" value="C:cell division site"/>
    <property type="evidence" value="ECO:0007669"/>
    <property type="project" value="TreeGrafter"/>
</dbReference>
<feature type="transmembrane region" description="Helical" evidence="7">
    <location>
        <begin position="47"/>
        <end position="67"/>
    </location>
</feature>
<feature type="transmembrane region" description="Helical" evidence="7">
    <location>
        <begin position="336"/>
        <end position="359"/>
    </location>
</feature>
<evidence type="ECO:0000256" key="7">
    <source>
        <dbReference type="SAM" id="Phobius"/>
    </source>
</evidence>
<feature type="transmembrane region" description="Helical" evidence="7">
    <location>
        <begin position="7"/>
        <end position="27"/>
    </location>
</feature>
<keyword evidence="4 7" id="KW-1133">Transmembrane helix</keyword>
<evidence type="ECO:0000256" key="6">
    <source>
        <dbReference type="SAM" id="MobiDB-lite"/>
    </source>
</evidence>
<dbReference type="PANTHER" id="PTHR30474">
    <property type="entry name" value="CELL CYCLE PROTEIN"/>
    <property type="match status" value="1"/>
</dbReference>
<feature type="transmembrane region" description="Helical" evidence="7">
    <location>
        <begin position="183"/>
        <end position="204"/>
    </location>
</feature>
<evidence type="ECO:0000313" key="8">
    <source>
        <dbReference type="EMBL" id="QDH20895.1"/>
    </source>
</evidence>
<dbReference type="Pfam" id="PF01098">
    <property type="entry name" value="FTSW_RODA_SPOVE"/>
    <property type="match status" value="1"/>
</dbReference>
<feature type="transmembrane region" description="Helical" evidence="7">
    <location>
        <begin position="74"/>
        <end position="94"/>
    </location>
</feature>
<keyword evidence="9" id="KW-1185">Reference proteome</keyword>
<accession>A0A4Y6UXY5</accession>
<evidence type="ECO:0000256" key="2">
    <source>
        <dbReference type="ARBA" id="ARBA00022692"/>
    </source>
</evidence>
<dbReference type="GO" id="GO:0008360">
    <property type="term" value="P:regulation of cell shape"/>
    <property type="evidence" value="ECO:0007669"/>
    <property type="project" value="UniProtKB-KW"/>
</dbReference>
<dbReference type="PANTHER" id="PTHR30474:SF1">
    <property type="entry name" value="PEPTIDOGLYCAN GLYCOSYLTRANSFERASE MRDB"/>
    <property type="match status" value="1"/>
</dbReference>
<evidence type="ECO:0000256" key="4">
    <source>
        <dbReference type="ARBA" id="ARBA00022989"/>
    </source>
</evidence>
<feature type="transmembrane region" description="Helical" evidence="7">
    <location>
        <begin position="135"/>
        <end position="153"/>
    </location>
</feature>
<dbReference type="PROSITE" id="PS00428">
    <property type="entry name" value="FTSW_RODA_SPOVE"/>
    <property type="match status" value="1"/>
</dbReference>
<dbReference type="GO" id="GO:0015648">
    <property type="term" value="F:lipid-linked peptidoglycan transporter activity"/>
    <property type="evidence" value="ECO:0007669"/>
    <property type="project" value="TreeGrafter"/>
</dbReference>
<feature type="compositionally biased region" description="Basic and acidic residues" evidence="6">
    <location>
        <begin position="392"/>
        <end position="403"/>
    </location>
</feature>
<dbReference type="InterPro" id="IPR001182">
    <property type="entry name" value="FtsW/RodA"/>
</dbReference>
<feature type="transmembrane region" description="Helical" evidence="7">
    <location>
        <begin position="159"/>
        <end position="176"/>
    </location>
</feature>
<dbReference type="KEGG" id="saca:FFV09_08565"/>
<proteinExistence type="predicted"/>
<dbReference type="InterPro" id="IPR018365">
    <property type="entry name" value="Cell_cycle_FtsW-rel_CS"/>
</dbReference>
<feature type="region of interest" description="Disordered" evidence="6">
    <location>
        <begin position="392"/>
        <end position="421"/>
    </location>
</feature>
<keyword evidence="5 7" id="KW-0472">Membrane</keyword>
<comment type="subcellular location">
    <subcellularLocation>
        <location evidence="1">Membrane</location>
        <topology evidence="1">Multi-pass membrane protein</topology>
    </subcellularLocation>
</comment>
<dbReference type="GO" id="GO:0005886">
    <property type="term" value="C:plasma membrane"/>
    <property type="evidence" value="ECO:0007669"/>
    <property type="project" value="TreeGrafter"/>
</dbReference>
<feature type="transmembrane region" description="Helical" evidence="7">
    <location>
        <begin position="283"/>
        <end position="306"/>
    </location>
</feature>
<dbReference type="OrthoDB" id="9812661at2"/>
<evidence type="ECO:0000256" key="5">
    <source>
        <dbReference type="ARBA" id="ARBA00023136"/>
    </source>
</evidence>
<evidence type="ECO:0000256" key="1">
    <source>
        <dbReference type="ARBA" id="ARBA00004141"/>
    </source>
</evidence>
<feature type="transmembrane region" description="Helical" evidence="7">
    <location>
        <begin position="313"/>
        <end position="330"/>
    </location>
</feature>
<gene>
    <name evidence="8" type="ORF">FFV09_08565</name>
</gene>
<name>A0A4Y6UXY5_SACBS</name>
<evidence type="ECO:0000313" key="9">
    <source>
        <dbReference type="Proteomes" id="UP000316968"/>
    </source>
</evidence>
<sequence length="421" mass="46491">MLGKIKNIDWTIIVILLMFAGISIAVIHSAVVDSSDANIVNSATKMVPYYVLGFLLVVAMTFFNYRLLIKYAPYLYVFGIGMLMLVWSPLGVVINGARGWINVGVSIQPAEVFKLVLIIGIGAFLVRKQREKLRFWKDVVPIGLVALIPFMIVIVQNDLGNALCYAIIVAALLWIGNVKYTHALIFIVLAGGGLYGGTTAYQTYHADIVTFMEKNMPEQSHYLTRLDPILLPDAAEDSYHAKNALEAIASGGMLGKGYMNGDLSKKVPYTYADSIITVVGEEFGFVGMAFLLLLYFILIHRMIVIALECRDRAGPFIIVGIVAMFLYQIFENVGMNIGIMPITGITLPFISYGGTSLLINMASMGIVMSIHVHNQEVIEMEDRLQTDHLDEADKKAGRKERGFKLPSFGANRTRASRGESE</sequence>
<dbReference type="RefSeq" id="WP_141447443.1">
    <property type="nucleotide sequence ID" value="NZ_CP041217.1"/>
</dbReference>
<evidence type="ECO:0000256" key="3">
    <source>
        <dbReference type="ARBA" id="ARBA00022960"/>
    </source>
</evidence>